<protein>
    <recommendedName>
        <fullName evidence="4">O-methyltransferase C-terminal domain-containing protein</fullName>
    </recommendedName>
</protein>
<dbReference type="CDD" id="cd02440">
    <property type="entry name" value="AdoMet_MTases"/>
    <property type="match status" value="1"/>
</dbReference>
<keyword evidence="3" id="KW-0949">S-adenosyl-L-methionine</keyword>
<name>A0AAU9J0R6_9CILI</name>
<dbReference type="InterPro" id="IPR036388">
    <property type="entry name" value="WH-like_DNA-bd_sf"/>
</dbReference>
<dbReference type="InterPro" id="IPR016461">
    <property type="entry name" value="COMT-like"/>
</dbReference>
<evidence type="ECO:0000256" key="3">
    <source>
        <dbReference type="ARBA" id="ARBA00022691"/>
    </source>
</evidence>
<comment type="caution">
    <text evidence="5">The sequence shown here is derived from an EMBL/GenBank/DDBJ whole genome shotgun (WGS) entry which is preliminary data.</text>
</comment>
<dbReference type="PANTHER" id="PTHR43712">
    <property type="entry name" value="PUTATIVE (AFU_ORTHOLOGUE AFUA_4G14580)-RELATED"/>
    <property type="match status" value="1"/>
</dbReference>
<dbReference type="PANTHER" id="PTHR43712:SF2">
    <property type="entry name" value="O-METHYLTRANSFERASE CICE"/>
    <property type="match status" value="1"/>
</dbReference>
<sequence>MDEATVRSKIFQILIGPQLAAMIYSSLDFNLPHLLSTPKTIATLSQITSTIPEKLERLLQGLEAFGYFSHNQQTDEWSNSPLSAEFLDESFFEVSKYRIMPYRCELLCNFYESLKQEESAQEIRFGSDYFNYLRKKPELLNGFIKANSSITFEEENLIEINLGNAERVLDIGGGNGAFLIALAKLNRQITGSVLELPEVMSLIHENITKNLMEDRVTAIEGDFFGEIPRGYDCLILKNVLPHWNDRDCKRILDSCRNSMERGNQLKLLETTSGINPHELYSTLQDLNYMAIGRGKVRNQREIEKMLNESGFRLESATPIVKMQQDATNSPLDPTASYLCFNAIAI</sequence>
<dbReference type="Gene3D" id="1.10.287.1350">
    <property type="match status" value="1"/>
</dbReference>
<evidence type="ECO:0000256" key="2">
    <source>
        <dbReference type="ARBA" id="ARBA00022679"/>
    </source>
</evidence>
<dbReference type="AlphaFoldDB" id="A0AAU9J0R6"/>
<reference evidence="5" key="1">
    <citation type="submission" date="2021-09" db="EMBL/GenBank/DDBJ databases">
        <authorList>
            <consortium name="AG Swart"/>
            <person name="Singh M."/>
            <person name="Singh A."/>
            <person name="Seah K."/>
            <person name="Emmerich C."/>
        </authorList>
    </citation>
    <scope>NUCLEOTIDE SEQUENCE</scope>
    <source>
        <strain evidence="5">ATCC30299</strain>
    </source>
</reference>
<dbReference type="EMBL" id="CAJZBQ010000021">
    <property type="protein sequence ID" value="CAG9318925.1"/>
    <property type="molecule type" value="Genomic_DNA"/>
</dbReference>
<evidence type="ECO:0000259" key="4">
    <source>
        <dbReference type="Pfam" id="PF00891"/>
    </source>
</evidence>
<evidence type="ECO:0000313" key="5">
    <source>
        <dbReference type="EMBL" id="CAG9318925.1"/>
    </source>
</evidence>
<accession>A0AAU9J0R6</accession>
<dbReference type="Pfam" id="PF00891">
    <property type="entry name" value="Methyltransf_2"/>
    <property type="match status" value="1"/>
</dbReference>
<keyword evidence="1" id="KW-0489">Methyltransferase</keyword>
<organism evidence="5 6">
    <name type="scientific">Blepharisma stoltei</name>
    <dbReference type="NCBI Taxonomy" id="1481888"/>
    <lineage>
        <taxon>Eukaryota</taxon>
        <taxon>Sar</taxon>
        <taxon>Alveolata</taxon>
        <taxon>Ciliophora</taxon>
        <taxon>Postciliodesmatophora</taxon>
        <taxon>Heterotrichea</taxon>
        <taxon>Heterotrichida</taxon>
        <taxon>Blepharismidae</taxon>
        <taxon>Blepharisma</taxon>
    </lineage>
</organism>
<dbReference type="SUPFAM" id="SSF46785">
    <property type="entry name" value="Winged helix' DNA-binding domain"/>
    <property type="match status" value="1"/>
</dbReference>
<dbReference type="InterPro" id="IPR001077">
    <property type="entry name" value="COMT_C"/>
</dbReference>
<evidence type="ECO:0000256" key="1">
    <source>
        <dbReference type="ARBA" id="ARBA00022603"/>
    </source>
</evidence>
<gene>
    <name evidence="5" type="ORF">BSTOLATCC_MIC22283</name>
</gene>
<dbReference type="PROSITE" id="PS51683">
    <property type="entry name" value="SAM_OMT_II"/>
    <property type="match status" value="1"/>
</dbReference>
<dbReference type="SUPFAM" id="SSF53335">
    <property type="entry name" value="S-adenosyl-L-methionine-dependent methyltransferases"/>
    <property type="match status" value="1"/>
</dbReference>
<dbReference type="Gene3D" id="1.10.10.10">
    <property type="entry name" value="Winged helix-like DNA-binding domain superfamily/Winged helix DNA-binding domain"/>
    <property type="match status" value="1"/>
</dbReference>
<dbReference type="GO" id="GO:0032259">
    <property type="term" value="P:methylation"/>
    <property type="evidence" value="ECO:0007669"/>
    <property type="project" value="UniProtKB-KW"/>
</dbReference>
<dbReference type="Gene3D" id="3.40.50.150">
    <property type="entry name" value="Vaccinia Virus protein VP39"/>
    <property type="match status" value="1"/>
</dbReference>
<dbReference type="GO" id="GO:0008171">
    <property type="term" value="F:O-methyltransferase activity"/>
    <property type="evidence" value="ECO:0007669"/>
    <property type="project" value="InterPro"/>
</dbReference>
<dbReference type="PIRSF" id="PIRSF005739">
    <property type="entry name" value="O-mtase"/>
    <property type="match status" value="1"/>
</dbReference>
<dbReference type="InterPro" id="IPR029063">
    <property type="entry name" value="SAM-dependent_MTases_sf"/>
</dbReference>
<keyword evidence="6" id="KW-1185">Reference proteome</keyword>
<evidence type="ECO:0000313" key="6">
    <source>
        <dbReference type="Proteomes" id="UP001162131"/>
    </source>
</evidence>
<proteinExistence type="predicted"/>
<dbReference type="InterPro" id="IPR036390">
    <property type="entry name" value="WH_DNA-bd_sf"/>
</dbReference>
<feature type="domain" description="O-methyltransferase C-terminal" evidence="4">
    <location>
        <begin position="123"/>
        <end position="312"/>
    </location>
</feature>
<dbReference type="Proteomes" id="UP001162131">
    <property type="component" value="Unassembled WGS sequence"/>
</dbReference>
<keyword evidence="2" id="KW-0808">Transferase</keyword>